<dbReference type="PANTHER" id="PTHR30146:SF148">
    <property type="entry name" value="HTH-TYPE TRANSCRIPTIONAL REPRESSOR PURR-RELATED"/>
    <property type="match status" value="1"/>
</dbReference>
<accession>A0ABW8MIZ8</accession>
<dbReference type="EMBL" id="JBIYDN010000010">
    <property type="protein sequence ID" value="MFK4443630.1"/>
    <property type="molecule type" value="Genomic_DNA"/>
</dbReference>
<evidence type="ECO:0000313" key="6">
    <source>
        <dbReference type="EMBL" id="MFK4443630.1"/>
    </source>
</evidence>
<dbReference type="PANTHER" id="PTHR30146">
    <property type="entry name" value="LACI-RELATED TRANSCRIPTIONAL REPRESSOR"/>
    <property type="match status" value="1"/>
</dbReference>
<dbReference type="PROSITE" id="PS50932">
    <property type="entry name" value="HTH_LACI_2"/>
    <property type="match status" value="1"/>
</dbReference>
<dbReference type="Gene3D" id="3.40.50.2300">
    <property type="match status" value="2"/>
</dbReference>
<dbReference type="InterPro" id="IPR000843">
    <property type="entry name" value="HTH_LacI"/>
</dbReference>
<dbReference type="CDD" id="cd06267">
    <property type="entry name" value="PBP1_LacI_sugar_binding-like"/>
    <property type="match status" value="1"/>
</dbReference>
<dbReference type="InterPro" id="IPR010982">
    <property type="entry name" value="Lambda_DNA-bd_dom_sf"/>
</dbReference>
<dbReference type="InterPro" id="IPR028082">
    <property type="entry name" value="Peripla_BP_I"/>
</dbReference>
<comment type="caution">
    <text evidence="6">The sequence shown here is derived from an EMBL/GenBank/DDBJ whole genome shotgun (WGS) entry which is preliminary data.</text>
</comment>
<gene>
    <name evidence="6" type="ORF">ABH943_003652</name>
</gene>
<protein>
    <submittedName>
        <fullName evidence="6">LacI family transcriptional regulator</fullName>
    </submittedName>
</protein>
<dbReference type="InterPro" id="IPR001761">
    <property type="entry name" value="Peripla_BP/Lac1_sug-bd_dom"/>
</dbReference>
<feature type="domain" description="HTH lacI-type" evidence="5">
    <location>
        <begin position="2"/>
        <end position="56"/>
    </location>
</feature>
<evidence type="ECO:0000259" key="5">
    <source>
        <dbReference type="PROSITE" id="PS50932"/>
    </source>
</evidence>
<evidence type="ECO:0000256" key="1">
    <source>
        <dbReference type="ARBA" id="ARBA00022491"/>
    </source>
</evidence>
<keyword evidence="2" id="KW-0805">Transcription regulation</keyword>
<dbReference type="PRINTS" id="PR00036">
    <property type="entry name" value="HTHLACI"/>
</dbReference>
<proteinExistence type="predicted"/>
<reference evidence="6 7" key="1">
    <citation type="submission" date="2024-11" db="EMBL/GenBank/DDBJ databases">
        <title>Using genomics to understand microbial adaptation to soil warming.</title>
        <authorList>
            <person name="Deangelis K.M. PhD."/>
        </authorList>
    </citation>
    <scope>NUCLEOTIDE SEQUENCE [LARGE SCALE GENOMIC DNA]</scope>
    <source>
        <strain evidence="6 7">GAS97</strain>
    </source>
</reference>
<evidence type="ECO:0000256" key="2">
    <source>
        <dbReference type="ARBA" id="ARBA00023015"/>
    </source>
</evidence>
<dbReference type="Gene3D" id="1.10.260.40">
    <property type="entry name" value="lambda repressor-like DNA-binding domains"/>
    <property type="match status" value="1"/>
</dbReference>
<evidence type="ECO:0000256" key="4">
    <source>
        <dbReference type="ARBA" id="ARBA00023163"/>
    </source>
</evidence>
<evidence type="ECO:0000256" key="3">
    <source>
        <dbReference type="ARBA" id="ARBA00023125"/>
    </source>
</evidence>
<name>A0ABW8MIZ8_9BURK</name>
<keyword evidence="3" id="KW-0238">DNA-binding</keyword>
<dbReference type="CDD" id="cd01392">
    <property type="entry name" value="HTH_LacI"/>
    <property type="match status" value="1"/>
</dbReference>
<dbReference type="Pfam" id="PF00356">
    <property type="entry name" value="LacI"/>
    <property type="match status" value="1"/>
</dbReference>
<dbReference type="RefSeq" id="WP_404608387.1">
    <property type="nucleotide sequence ID" value="NZ_JBIYDN010000010.1"/>
</dbReference>
<evidence type="ECO:0000313" key="7">
    <source>
        <dbReference type="Proteomes" id="UP001620514"/>
    </source>
</evidence>
<organism evidence="6 7">
    <name type="scientific">Caballeronia udeis</name>
    <dbReference type="NCBI Taxonomy" id="1232866"/>
    <lineage>
        <taxon>Bacteria</taxon>
        <taxon>Pseudomonadati</taxon>
        <taxon>Pseudomonadota</taxon>
        <taxon>Betaproteobacteria</taxon>
        <taxon>Burkholderiales</taxon>
        <taxon>Burkholderiaceae</taxon>
        <taxon>Caballeronia</taxon>
    </lineage>
</organism>
<dbReference type="SUPFAM" id="SSF53822">
    <property type="entry name" value="Periplasmic binding protein-like I"/>
    <property type="match status" value="1"/>
</dbReference>
<dbReference type="SUPFAM" id="SSF47413">
    <property type="entry name" value="lambda repressor-like DNA-binding domains"/>
    <property type="match status" value="1"/>
</dbReference>
<keyword evidence="4" id="KW-0804">Transcription</keyword>
<keyword evidence="1" id="KW-0678">Repressor</keyword>
<keyword evidence="7" id="KW-1185">Reference proteome</keyword>
<dbReference type="Proteomes" id="UP001620514">
    <property type="component" value="Unassembled WGS sequence"/>
</dbReference>
<dbReference type="Pfam" id="PF00532">
    <property type="entry name" value="Peripla_BP_1"/>
    <property type="match status" value="1"/>
</dbReference>
<dbReference type="SMART" id="SM00354">
    <property type="entry name" value="HTH_LACI"/>
    <property type="match status" value="1"/>
</dbReference>
<sequence>MATIADVARLAGVATSTVSHVLNGTRFVSPETTSAVREAVRALGYAPNTVARALARSTTNTIGLAISSTKNRYFSDVINAIEEECSKLGMMVLLANTRDDPECEFEMVAALHQRRVDGIIIAPSCGLNNSALTYLRDQRIPSVMVDRLPDVALDGVGVENRRALAAMVTHMVSHGHERIGFLAGQSNFTTALERADGFRDGLLVHGIPVDEARISIGHTDLATAREAATRLLTATEPVTALIGGNNLTTIGIMLAAQDCGMRVPTDLAVAGFDDFDWADAFEPRLTAMVQPCHEIGRMAATLLKRRIDFATGETETIRLNPTFAIRNSCGCK</sequence>